<dbReference type="AlphaFoldDB" id="W0F6K2"/>
<dbReference type="Proteomes" id="UP000003586">
    <property type="component" value="Chromosome"/>
</dbReference>
<reference evidence="1 2" key="1">
    <citation type="submission" date="2013-12" db="EMBL/GenBank/DDBJ databases">
        <authorList>
            <consortium name="DOE Joint Genome Institute"/>
            <person name="Eisen J."/>
            <person name="Huntemann M."/>
            <person name="Han J."/>
            <person name="Chen A."/>
            <person name="Kyrpides N."/>
            <person name="Mavromatis K."/>
            <person name="Markowitz V."/>
            <person name="Palaniappan K."/>
            <person name="Ivanova N."/>
            <person name="Schaumberg A."/>
            <person name="Pati A."/>
            <person name="Liolios K."/>
            <person name="Nordberg H.P."/>
            <person name="Cantor M.N."/>
            <person name="Hua S.X."/>
            <person name="Woyke T."/>
        </authorList>
    </citation>
    <scope>NUCLEOTIDE SEQUENCE [LARGE SCALE GENOMIC DNA]</scope>
    <source>
        <strain evidence="2">DSM 19437</strain>
    </source>
</reference>
<dbReference type="EMBL" id="CP007035">
    <property type="protein sequence ID" value="AHF17448.1"/>
    <property type="molecule type" value="Genomic_DNA"/>
</dbReference>
<evidence type="ECO:0000313" key="2">
    <source>
        <dbReference type="Proteomes" id="UP000003586"/>
    </source>
</evidence>
<dbReference type="STRING" id="929713.NIASO_07740"/>
<keyword evidence="2" id="KW-1185">Reference proteome</keyword>
<dbReference type="KEGG" id="nso:NIASO_07740"/>
<proteinExistence type="predicted"/>
<organism evidence="1 2">
    <name type="scientific">Niabella soli DSM 19437</name>
    <dbReference type="NCBI Taxonomy" id="929713"/>
    <lineage>
        <taxon>Bacteria</taxon>
        <taxon>Pseudomonadati</taxon>
        <taxon>Bacteroidota</taxon>
        <taxon>Chitinophagia</taxon>
        <taxon>Chitinophagales</taxon>
        <taxon>Chitinophagaceae</taxon>
        <taxon>Niabella</taxon>
    </lineage>
</organism>
<sequence length="70" mass="8020">MGWLKTYFPAWLNTETIKDKTYTKYTKSEKPPLPNSWNEWLFGQPRIMVQGSKLRTAGITSRSGRAGIKG</sequence>
<dbReference type="HOGENOM" id="CLU_2753760_0_0_10"/>
<protein>
    <submittedName>
        <fullName evidence="1">Uncharacterized protein</fullName>
    </submittedName>
</protein>
<accession>W0F6K2</accession>
<gene>
    <name evidence="1" type="ORF">NIASO_07740</name>
</gene>
<name>W0F6K2_9BACT</name>
<evidence type="ECO:0000313" key="1">
    <source>
        <dbReference type="EMBL" id="AHF17448.1"/>
    </source>
</evidence>